<dbReference type="EMBL" id="JBGEWD010000021">
    <property type="protein sequence ID" value="MEY8001575.1"/>
    <property type="molecule type" value="Genomic_DNA"/>
</dbReference>
<evidence type="ECO:0000313" key="1">
    <source>
        <dbReference type="EMBL" id="MEY8001575.1"/>
    </source>
</evidence>
<name>A0ABV4BVP9_9CLOT</name>
<dbReference type="Proteomes" id="UP001564657">
    <property type="component" value="Unassembled WGS sequence"/>
</dbReference>
<reference evidence="1 2" key="1">
    <citation type="submission" date="2024-08" db="EMBL/GenBank/DDBJ databases">
        <title>Clostridium lapicellarii sp. nov., and Clostridium renhuaiense sp. nov., two species isolated from the mud in a fermentation cellar used for producing sauce-flavour Chinese liquors.</title>
        <authorList>
            <person name="Yang F."/>
            <person name="Wang H."/>
            <person name="Chen L.Q."/>
            <person name="Zhou N."/>
            <person name="Lu J.J."/>
            <person name="Pu X.X."/>
            <person name="Wan B."/>
            <person name="Wang L."/>
            <person name="Liu S.J."/>
        </authorList>
    </citation>
    <scope>NUCLEOTIDE SEQUENCE [LARGE SCALE GENOMIC DNA]</scope>
    <source>
        <strain evidence="1 2">MT-5</strain>
    </source>
</reference>
<organism evidence="1 2">
    <name type="scientific">Clostridium moutaii</name>
    <dbReference type="NCBI Taxonomy" id="3240932"/>
    <lineage>
        <taxon>Bacteria</taxon>
        <taxon>Bacillati</taxon>
        <taxon>Bacillota</taxon>
        <taxon>Clostridia</taxon>
        <taxon>Eubacteriales</taxon>
        <taxon>Clostridiaceae</taxon>
        <taxon>Clostridium</taxon>
    </lineage>
</organism>
<dbReference type="RefSeq" id="WP_369705468.1">
    <property type="nucleotide sequence ID" value="NZ_JBGEWD010000021.1"/>
</dbReference>
<comment type="caution">
    <text evidence="1">The sequence shown here is derived from an EMBL/GenBank/DDBJ whole genome shotgun (WGS) entry which is preliminary data.</text>
</comment>
<accession>A0ABV4BVP9</accession>
<protein>
    <submittedName>
        <fullName evidence="1">Uncharacterized protein</fullName>
    </submittedName>
</protein>
<evidence type="ECO:0000313" key="2">
    <source>
        <dbReference type="Proteomes" id="UP001564657"/>
    </source>
</evidence>
<sequence length="101" mass="11500">MPRKDKYYGTYINLHGLMLKKIRKLGYKGYHAQFRIVCKAKSRAEANRIGEKYGLGEKAFVPNYTSETANETAINMADKYGLTICLNGTTGRNYIDIRSIL</sequence>
<proteinExistence type="predicted"/>
<gene>
    <name evidence="1" type="ORF">AB8U03_15505</name>
</gene>
<keyword evidence="2" id="KW-1185">Reference proteome</keyword>